<proteinExistence type="predicted"/>
<gene>
    <name evidence="1" type="ORF">MGWOODY_Mmi2468</name>
</gene>
<sequence length="41" mass="4595">MSIVVVTRKNINSKKAISAMEEVGISPPLNLLFAIYFKERS</sequence>
<accession>A0A160VH27</accession>
<reference evidence="1" key="1">
    <citation type="submission" date="2015-10" db="EMBL/GenBank/DDBJ databases">
        <authorList>
            <person name="Gilbert D.G."/>
        </authorList>
    </citation>
    <scope>NUCLEOTIDE SEQUENCE</scope>
</reference>
<name>A0A160VH27_9ZZZZ</name>
<protein>
    <submittedName>
        <fullName evidence="1">Uncharacterized protein</fullName>
    </submittedName>
</protein>
<organism evidence="1">
    <name type="scientific">hydrothermal vent metagenome</name>
    <dbReference type="NCBI Taxonomy" id="652676"/>
    <lineage>
        <taxon>unclassified sequences</taxon>
        <taxon>metagenomes</taxon>
        <taxon>ecological metagenomes</taxon>
    </lineage>
</organism>
<dbReference type="AlphaFoldDB" id="A0A160VH27"/>
<dbReference type="EMBL" id="FAXC01000350">
    <property type="protein sequence ID" value="CUV10076.1"/>
    <property type="molecule type" value="Genomic_DNA"/>
</dbReference>
<evidence type="ECO:0000313" key="1">
    <source>
        <dbReference type="EMBL" id="CUV10076.1"/>
    </source>
</evidence>